<feature type="domain" description="DNA-binding protein Rv2175c wHTH" evidence="3">
    <location>
        <begin position="7"/>
        <end position="50"/>
    </location>
</feature>
<dbReference type="InterPro" id="IPR048576">
    <property type="entry name" value="Rv2175c_wHTH"/>
</dbReference>
<dbReference type="Pfam" id="PF21531">
    <property type="entry name" value="Rv2175c_wHTH"/>
    <property type="match status" value="1"/>
</dbReference>
<evidence type="ECO:0000259" key="2">
    <source>
        <dbReference type="Pfam" id="PF18367"/>
    </source>
</evidence>
<proteinExistence type="predicted"/>
<dbReference type="Pfam" id="PF18367">
    <property type="entry name" value="Rv2175c_C"/>
    <property type="match status" value="1"/>
</dbReference>
<evidence type="ECO:0000256" key="1">
    <source>
        <dbReference type="SAM" id="MobiDB-lite"/>
    </source>
</evidence>
<reference evidence="4" key="1">
    <citation type="journal article" date="2018" name="Int. J. Syst. Evol. Microbiol.">
        <title>Jatrophihabitans telluris sp. nov., isolated from sediment soil of lava forest wetlands and the emended description of the genus Jatrophihabitans.</title>
        <authorList>
            <person name="Lee K.C."/>
            <person name="Suh M.K."/>
            <person name="Eom M.K."/>
            <person name="Kim K.K."/>
            <person name="Kim J.S."/>
            <person name="Kim D.S."/>
            <person name="Ko S.H."/>
            <person name="Shin Y.K."/>
            <person name="Lee J.S."/>
        </authorList>
    </citation>
    <scope>NUCLEOTIDE SEQUENCE</scope>
    <source>
        <strain evidence="4">N237</strain>
    </source>
</reference>
<feature type="domain" description="Rv2175c C-terminal" evidence="2">
    <location>
        <begin position="65"/>
        <end position="119"/>
    </location>
</feature>
<protein>
    <submittedName>
        <fullName evidence="4">Rv2175c family DNA-binding protein</fullName>
    </submittedName>
</protein>
<evidence type="ECO:0000313" key="4">
    <source>
        <dbReference type="EMBL" id="UQX87220.1"/>
    </source>
</evidence>
<dbReference type="EMBL" id="CP097332">
    <property type="protein sequence ID" value="UQX87220.1"/>
    <property type="molecule type" value="Genomic_DNA"/>
</dbReference>
<keyword evidence="5" id="KW-1185">Reference proteome</keyword>
<dbReference type="InterPro" id="IPR041098">
    <property type="entry name" value="Rv2175c_C"/>
</dbReference>
<accession>A0ABY4QUT9</accession>
<keyword evidence="4" id="KW-0238">DNA-binding</keyword>
<sequence length="121" mass="12758">MSDLPPDLIPLPEAAELLDVQITVVHQLLKDGKLVAVADAQGRRSVPRGLLVPGAGGGRNAAAVVKGLPGVITLLRDARYGDEDIVAWLYREDDSLPGTPAQALAENRGTEVKRRAQAAGF</sequence>
<name>A0ABY4QUT9_9ACTN</name>
<evidence type="ECO:0000313" key="5">
    <source>
        <dbReference type="Proteomes" id="UP001056336"/>
    </source>
</evidence>
<dbReference type="Proteomes" id="UP001056336">
    <property type="component" value="Chromosome"/>
</dbReference>
<evidence type="ECO:0000259" key="3">
    <source>
        <dbReference type="Pfam" id="PF21531"/>
    </source>
</evidence>
<dbReference type="GO" id="GO:0003677">
    <property type="term" value="F:DNA binding"/>
    <property type="evidence" value="ECO:0007669"/>
    <property type="project" value="UniProtKB-KW"/>
</dbReference>
<feature type="region of interest" description="Disordered" evidence="1">
    <location>
        <begin position="99"/>
        <end position="121"/>
    </location>
</feature>
<organism evidence="4 5">
    <name type="scientific">Jatrophihabitans telluris</name>
    <dbReference type="NCBI Taxonomy" id="2038343"/>
    <lineage>
        <taxon>Bacteria</taxon>
        <taxon>Bacillati</taxon>
        <taxon>Actinomycetota</taxon>
        <taxon>Actinomycetes</taxon>
        <taxon>Jatrophihabitantales</taxon>
        <taxon>Jatrophihabitantaceae</taxon>
        <taxon>Jatrophihabitans</taxon>
    </lineage>
</organism>
<reference evidence="4" key="2">
    <citation type="submission" date="2022-05" db="EMBL/GenBank/DDBJ databases">
        <authorList>
            <person name="Kim J.-S."/>
            <person name="Lee K."/>
            <person name="Suh M."/>
            <person name="Eom M."/>
            <person name="Kim J.-S."/>
            <person name="Kim D.-S."/>
            <person name="Ko S.-H."/>
            <person name="Shin Y."/>
            <person name="Lee J.-S."/>
        </authorList>
    </citation>
    <scope>NUCLEOTIDE SEQUENCE</scope>
    <source>
        <strain evidence="4">N237</strain>
    </source>
</reference>
<dbReference type="RefSeq" id="WP_249769703.1">
    <property type="nucleotide sequence ID" value="NZ_CP097332.1"/>
</dbReference>
<gene>
    <name evidence="4" type="ORF">M6D93_13020</name>
</gene>